<proteinExistence type="predicted"/>
<protein>
    <submittedName>
        <fullName evidence="2">NYN domain-containing protein</fullName>
    </submittedName>
</protein>
<keyword evidence="3" id="KW-1185">Reference proteome</keyword>
<sequence length="164" mass="18534">MTQQPAAKERVAIFVDVQNMYYTCRQTHNRNFDYNAFWAKVSAQRTVVAAYAYAIDRQDEKQRQFQHILRAIGFEVKLKPFIQRSDGTAKGDWDVGITIDMLECAAIADTLVLVSGDGDFAILIDKLRQHYAKRVEVYGVPALTAKALMEAADQFIAIDDALLL</sequence>
<gene>
    <name evidence="2" type="ORF">J3U76_03185</name>
</gene>
<dbReference type="PANTHER" id="PTHR35458">
    <property type="entry name" value="SLR0755 PROTEIN"/>
    <property type="match status" value="1"/>
</dbReference>
<evidence type="ECO:0000313" key="3">
    <source>
        <dbReference type="Proteomes" id="UP000664882"/>
    </source>
</evidence>
<dbReference type="Proteomes" id="UP000664882">
    <property type="component" value="Unassembled WGS sequence"/>
</dbReference>
<dbReference type="CDD" id="cd10911">
    <property type="entry name" value="PIN_LabA"/>
    <property type="match status" value="1"/>
</dbReference>
<dbReference type="EMBL" id="JAGDFX010000003">
    <property type="protein sequence ID" value="MBO1518651.1"/>
    <property type="molecule type" value="Genomic_DNA"/>
</dbReference>
<dbReference type="RefSeq" id="WP_208004339.1">
    <property type="nucleotide sequence ID" value="NZ_JAGDFX010000003.1"/>
</dbReference>
<feature type="domain" description="NYN" evidence="1">
    <location>
        <begin position="10"/>
        <end position="159"/>
    </location>
</feature>
<accession>A0ABS3NDI6</accession>
<dbReference type="Pfam" id="PF01936">
    <property type="entry name" value="NYN"/>
    <property type="match status" value="1"/>
</dbReference>
<dbReference type="InterPro" id="IPR021139">
    <property type="entry name" value="NYN"/>
</dbReference>
<evidence type="ECO:0000259" key="1">
    <source>
        <dbReference type="Pfam" id="PF01936"/>
    </source>
</evidence>
<organism evidence="2 3">
    <name type="scientific">Oceanisphaera pacifica</name>
    <dbReference type="NCBI Taxonomy" id="2818389"/>
    <lineage>
        <taxon>Bacteria</taxon>
        <taxon>Pseudomonadati</taxon>
        <taxon>Pseudomonadota</taxon>
        <taxon>Gammaproteobacteria</taxon>
        <taxon>Aeromonadales</taxon>
        <taxon>Aeromonadaceae</taxon>
        <taxon>Oceanisphaera</taxon>
    </lineage>
</organism>
<name>A0ABS3NDI6_9GAMM</name>
<dbReference type="InterPro" id="IPR047140">
    <property type="entry name" value="LabA"/>
</dbReference>
<evidence type="ECO:0000313" key="2">
    <source>
        <dbReference type="EMBL" id="MBO1518651.1"/>
    </source>
</evidence>
<reference evidence="2 3" key="1">
    <citation type="submission" date="2021-03" db="EMBL/GenBank/DDBJ databases">
        <title>Oceanisphaera sp. nov., isolated from the intestine.</title>
        <authorList>
            <person name="Zhao L.-H."/>
            <person name="Shi L.-F."/>
        </authorList>
    </citation>
    <scope>NUCLEOTIDE SEQUENCE [LARGE SCALE GENOMIC DNA]</scope>
    <source>
        <strain evidence="2 3">DM8</strain>
    </source>
</reference>
<comment type="caution">
    <text evidence="2">The sequence shown here is derived from an EMBL/GenBank/DDBJ whole genome shotgun (WGS) entry which is preliminary data.</text>
</comment>
<dbReference type="Gene3D" id="3.40.50.1010">
    <property type="entry name" value="5'-nuclease"/>
    <property type="match status" value="1"/>
</dbReference>
<dbReference type="PANTHER" id="PTHR35458:SF8">
    <property type="entry name" value="SLR0650 PROTEIN"/>
    <property type="match status" value="1"/>
</dbReference>